<sequence length="287" mass="33336">MDRQWMSKDRRSVKFLAGLGVFIETAEKNKEPSGFISCSCFDCKNKKEYSSSKTFHNHLIRRGFMLGYVCWSKHGELGVLEGEEEEEEGNIDFAQFNTFADTLMDDANDEDRTDALAQMLHDAKEDCDNERDWKKLERMLEDHKTLLYPDCKEGHMKLRSTLELLQWKASNGVSDKGFNELLMLIKKLLPEGNKLPATTYEAKEVVCPLGLEVQKIHACPNDCILYCGDYRELECCPVCKASRYKIKRDDPRDVEGERPRKRVPAKVMWYFPIIPRLRQLFTEQGTR</sequence>
<protein>
    <recommendedName>
        <fullName evidence="1">Transposase-associated domain-containing protein</fullName>
    </recommendedName>
</protein>
<dbReference type="Proteomes" id="UP001341281">
    <property type="component" value="Chromosome 07"/>
</dbReference>
<feature type="domain" description="Transposase-associated" evidence="1">
    <location>
        <begin position="3"/>
        <end position="76"/>
    </location>
</feature>
<accession>A0AAQ3U3F7</accession>
<keyword evidence="3" id="KW-1185">Reference proteome</keyword>
<name>A0AAQ3U3F7_PASNO</name>
<evidence type="ECO:0000259" key="1">
    <source>
        <dbReference type="Pfam" id="PF13963"/>
    </source>
</evidence>
<dbReference type="InterPro" id="IPR029480">
    <property type="entry name" value="Transpos_assoc"/>
</dbReference>
<dbReference type="Pfam" id="PF13963">
    <property type="entry name" value="Transpos_assoc"/>
    <property type="match status" value="1"/>
</dbReference>
<gene>
    <name evidence="2" type="ORF">U9M48_031838</name>
</gene>
<organism evidence="2 3">
    <name type="scientific">Paspalum notatum var. saurae</name>
    <dbReference type="NCBI Taxonomy" id="547442"/>
    <lineage>
        <taxon>Eukaryota</taxon>
        <taxon>Viridiplantae</taxon>
        <taxon>Streptophyta</taxon>
        <taxon>Embryophyta</taxon>
        <taxon>Tracheophyta</taxon>
        <taxon>Spermatophyta</taxon>
        <taxon>Magnoliopsida</taxon>
        <taxon>Liliopsida</taxon>
        <taxon>Poales</taxon>
        <taxon>Poaceae</taxon>
        <taxon>PACMAD clade</taxon>
        <taxon>Panicoideae</taxon>
        <taxon>Andropogonodae</taxon>
        <taxon>Paspaleae</taxon>
        <taxon>Paspalinae</taxon>
        <taxon>Paspalum</taxon>
    </lineage>
</organism>
<evidence type="ECO:0000313" key="3">
    <source>
        <dbReference type="Proteomes" id="UP001341281"/>
    </source>
</evidence>
<reference evidence="2 3" key="1">
    <citation type="submission" date="2024-02" db="EMBL/GenBank/DDBJ databases">
        <title>High-quality chromosome-scale genome assembly of Pensacola bahiagrass (Paspalum notatum Flugge var. saurae).</title>
        <authorList>
            <person name="Vega J.M."/>
            <person name="Podio M."/>
            <person name="Orjuela J."/>
            <person name="Siena L.A."/>
            <person name="Pessino S.C."/>
            <person name="Combes M.C."/>
            <person name="Mariac C."/>
            <person name="Albertini E."/>
            <person name="Pupilli F."/>
            <person name="Ortiz J.P.A."/>
            <person name="Leblanc O."/>
        </authorList>
    </citation>
    <scope>NUCLEOTIDE SEQUENCE [LARGE SCALE GENOMIC DNA]</scope>
    <source>
        <strain evidence="2">R1</strain>
        <tissue evidence="2">Leaf</tissue>
    </source>
</reference>
<dbReference type="PANTHER" id="PTHR10775">
    <property type="entry name" value="OS08G0208400 PROTEIN"/>
    <property type="match status" value="1"/>
</dbReference>
<evidence type="ECO:0000313" key="2">
    <source>
        <dbReference type="EMBL" id="WVZ84854.1"/>
    </source>
</evidence>
<proteinExistence type="predicted"/>
<dbReference type="EMBL" id="CP144751">
    <property type="protein sequence ID" value="WVZ84854.1"/>
    <property type="molecule type" value="Genomic_DNA"/>
</dbReference>
<dbReference type="AlphaFoldDB" id="A0AAQ3U3F7"/>
<dbReference type="PANTHER" id="PTHR10775:SF182">
    <property type="entry name" value="TRANSPOSON, EN_SPM-LIKE, TRANSPOSASE-ASSOCIATED DOMAIN PROTEIN-RELATED"/>
    <property type="match status" value="1"/>
</dbReference>